<evidence type="ECO:0000313" key="1">
    <source>
        <dbReference type="EMBL" id="QWM89206.1"/>
    </source>
</evidence>
<accession>A0AAE7RTQ2</accession>
<sequence length="54" mass="6074">MEIVYIPPQKEDNNNVAGVNIDAELVNTDLDNSSEYNGIMPDDTPYSNDFGFYD</sequence>
<dbReference type="GeneID" id="75691308"/>
<evidence type="ECO:0000313" key="2">
    <source>
        <dbReference type="Proteomes" id="UP000827429"/>
    </source>
</evidence>
<dbReference type="RefSeq" id="YP_010358778.1">
    <property type="nucleotide sequence ID" value="NC_062766.1"/>
</dbReference>
<protein>
    <submittedName>
        <fullName evidence="1">Uncharacterized protein</fullName>
    </submittedName>
</protein>
<gene>
    <name evidence="1" type="primary">gp_15307</name>
</gene>
<dbReference type="KEGG" id="vg:75691308"/>
<organism evidence="1 2">
    <name type="scientific">uncultured phage cr123_1</name>
    <dbReference type="NCBI Taxonomy" id="2986401"/>
    <lineage>
        <taxon>Viruses</taxon>
        <taxon>Duplodnaviria</taxon>
        <taxon>Heunggongvirae</taxon>
        <taxon>Uroviricota</taxon>
        <taxon>Caudoviricetes</taxon>
        <taxon>Crassvirales</taxon>
        <taxon>Intestiviridae</taxon>
        <taxon>Crudevirinae</taxon>
        <taxon>Delmidovirus</taxon>
        <taxon>Delmidovirus copri</taxon>
    </lineage>
</organism>
<reference evidence="1 2" key="1">
    <citation type="submission" date="2021-04" db="EMBL/GenBank/DDBJ databases">
        <authorList>
            <person name="Shkoporov A.N."/>
            <person name="Stockdale S.R."/>
            <person name="Guerin E."/>
            <person name="Ross R.P."/>
            <person name="Hill C."/>
        </authorList>
    </citation>
    <scope>NUCLEOTIDE SEQUENCE [LARGE SCALE GENOMIC DNA]</scope>
    <source>
        <strain evidence="2">cr123_1</strain>
    </source>
</reference>
<keyword evidence="2" id="KW-1185">Reference proteome</keyword>
<proteinExistence type="predicted"/>
<name>A0AAE7RTQ2_9CAUD</name>
<dbReference type="EMBL" id="MZ130476">
    <property type="protein sequence ID" value="QWM89206.1"/>
    <property type="molecule type" value="Genomic_DNA"/>
</dbReference>
<dbReference type="Proteomes" id="UP000827429">
    <property type="component" value="Segment"/>
</dbReference>